<dbReference type="RefSeq" id="WP_075050382.1">
    <property type="nucleotide sequence ID" value="NZ_CP006867.1"/>
</dbReference>
<evidence type="ECO:0000313" key="3">
    <source>
        <dbReference type="Proteomes" id="UP000060778"/>
    </source>
</evidence>
<dbReference type="OrthoDB" id="132546at2157"/>
<dbReference type="EMBL" id="CP006867">
    <property type="protein sequence ID" value="ALU12752.1"/>
    <property type="molecule type" value="Genomic_DNA"/>
</dbReference>
<sequence>MKIAYVTRRYWPYVKGGSEKFAKKVVERLKARGHDVKVVTLASDNSEEVIGIRDPFKGTWLSSVYFSIMAPMVLRKLKPDAVIVNAYWAEFSPILEEFPTIYLIHDAGLLELSSWKYKPKSLLMKASAMKSDLVVVPLSYTKRLLVEKLGIPESKIRVLGGEGVEGPFKYVKRDNGFFNVVQVARFAPNKGQLDLIDAFKESLAREKAKLWLVGTISDTAYFEKVLKKVREVRKEYGDIVKVVPNAKSVNPYYELADVCVNPSIHSEGFGLSLVECMAFGKPVIASEIFKKIGTINEEEAITFKDLEDLKAKLRYVYENYNEVLNKYGIKGLEKAKKLSWDEVVEKLEKWLKEIAR</sequence>
<evidence type="ECO:0000259" key="1">
    <source>
        <dbReference type="Pfam" id="PF13439"/>
    </source>
</evidence>
<name>A0A0U3FTF3_9CREN</name>
<dbReference type="Proteomes" id="UP000060778">
    <property type="component" value="Chromosome"/>
</dbReference>
<dbReference type="AlphaFoldDB" id="A0A0U3FTF3"/>
<accession>A0A0U3FTF3</accession>
<reference evidence="2 3" key="1">
    <citation type="submission" date="2013-11" db="EMBL/GenBank/DDBJ databases">
        <title>Comparative genomics of Ignicoccus.</title>
        <authorList>
            <person name="Podar M."/>
        </authorList>
    </citation>
    <scope>NUCLEOTIDE SEQUENCE [LARGE SCALE GENOMIC DNA]</scope>
    <source>
        <strain evidence="2 3">DSM 13165</strain>
    </source>
</reference>
<feature type="domain" description="Glycosyltransferase subfamily 4-like N-terminal" evidence="1">
    <location>
        <begin position="16"/>
        <end position="159"/>
    </location>
</feature>
<organism evidence="2 3">
    <name type="scientific">Ignicoccus islandicus DSM 13165</name>
    <dbReference type="NCBI Taxonomy" id="940295"/>
    <lineage>
        <taxon>Archaea</taxon>
        <taxon>Thermoproteota</taxon>
        <taxon>Thermoprotei</taxon>
        <taxon>Desulfurococcales</taxon>
        <taxon>Desulfurococcaceae</taxon>
        <taxon>Ignicoccus</taxon>
    </lineage>
</organism>
<dbReference type="SUPFAM" id="SSF53756">
    <property type="entry name" value="UDP-Glycosyltransferase/glycogen phosphorylase"/>
    <property type="match status" value="1"/>
</dbReference>
<dbReference type="CDD" id="cd03801">
    <property type="entry name" value="GT4_PimA-like"/>
    <property type="match status" value="1"/>
</dbReference>
<dbReference type="InterPro" id="IPR028098">
    <property type="entry name" value="Glyco_trans_4-like_N"/>
</dbReference>
<gene>
    <name evidence="2" type="ORF">EYM_07135</name>
</gene>
<proteinExistence type="predicted"/>
<dbReference type="Pfam" id="PF13439">
    <property type="entry name" value="Glyco_transf_4"/>
    <property type="match status" value="1"/>
</dbReference>
<keyword evidence="3" id="KW-1185">Reference proteome</keyword>
<protein>
    <recommendedName>
        <fullName evidence="1">Glycosyltransferase subfamily 4-like N-terminal domain-containing protein</fullName>
    </recommendedName>
</protein>
<dbReference type="STRING" id="940295.EYM_07135"/>
<dbReference type="Pfam" id="PF13692">
    <property type="entry name" value="Glyco_trans_1_4"/>
    <property type="match status" value="1"/>
</dbReference>
<dbReference type="GeneID" id="30680799"/>
<evidence type="ECO:0000313" key="2">
    <source>
        <dbReference type="EMBL" id="ALU12752.1"/>
    </source>
</evidence>
<dbReference type="Gene3D" id="3.40.50.2000">
    <property type="entry name" value="Glycogen Phosphorylase B"/>
    <property type="match status" value="2"/>
</dbReference>
<dbReference type="PANTHER" id="PTHR12526">
    <property type="entry name" value="GLYCOSYLTRANSFERASE"/>
    <property type="match status" value="1"/>
</dbReference>
<dbReference type="KEGG" id="iis:EYM_07135"/>